<dbReference type="PANTHER" id="PTHR47022:SF1">
    <property type="entry name" value="BTB AND MATH DOMAIN-CONTAINING PROTEIN 36-RELATED"/>
    <property type="match status" value="1"/>
</dbReference>
<feature type="domain" description="BTB" evidence="1">
    <location>
        <begin position="114"/>
        <end position="158"/>
    </location>
</feature>
<keyword evidence="3" id="KW-1185">Reference proteome</keyword>
<dbReference type="SUPFAM" id="SSF49599">
    <property type="entry name" value="TRAF domain-like"/>
    <property type="match status" value="1"/>
</dbReference>
<name>A0AAV5U580_9BILA</name>
<dbReference type="SUPFAM" id="SSF54695">
    <property type="entry name" value="POZ domain"/>
    <property type="match status" value="1"/>
</dbReference>
<organism evidence="2 3">
    <name type="scientific">Pristionchus entomophagus</name>
    <dbReference type="NCBI Taxonomy" id="358040"/>
    <lineage>
        <taxon>Eukaryota</taxon>
        <taxon>Metazoa</taxon>
        <taxon>Ecdysozoa</taxon>
        <taxon>Nematoda</taxon>
        <taxon>Chromadorea</taxon>
        <taxon>Rhabditida</taxon>
        <taxon>Rhabditina</taxon>
        <taxon>Diplogasteromorpha</taxon>
        <taxon>Diplogasteroidea</taxon>
        <taxon>Neodiplogasteridae</taxon>
        <taxon>Pristionchus</taxon>
    </lineage>
</organism>
<protein>
    <recommendedName>
        <fullName evidence="1">BTB domain-containing protein</fullName>
    </recommendedName>
</protein>
<dbReference type="Pfam" id="PF00917">
    <property type="entry name" value="MATH"/>
    <property type="match status" value="1"/>
</dbReference>
<dbReference type="Pfam" id="PF00651">
    <property type="entry name" value="BTB"/>
    <property type="match status" value="1"/>
</dbReference>
<reference evidence="2" key="1">
    <citation type="submission" date="2023-10" db="EMBL/GenBank/DDBJ databases">
        <title>Genome assembly of Pristionchus species.</title>
        <authorList>
            <person name="Yoshida K."/>
            <person name="Sommer R.J."/>
        </authorList>
    </citation>
    <scope>NUCLEOTIDE SEQUENCE</scope>
    <source>
        <strain evidence="2">RS0144</strain>
    </source>
</reference>
<dbReference type="Gene3D" id="3.30.710.10">
    <property type="entry name" value="Potassium Channel Kv1.1, Chain A"/>
    <property type="match status" value="1"/>
</dbReference>
<feature type="non-terminal residue" evidence="2">
    <location>
        <position position="1"/>
    </location>
</feature>
<dbReference type="PROSITE" id="PS50097">
    <property type="entry name" value="BTB"/>
    <property type="match status" value="1"/>
</dbReference>
<dbReference type="Gene3D" id="2.60.210.10">
    <property type="entry name" value="Apoptosis, Tumor Necrosis Factor Receptor Associated Protein 2, Chain A"/>
    <property type="match status" value="1"/>
</dbReference>
<dbReference type="PANTHER" id="PTHR47022">
    <property type="entry name" value="BTB AND MATH DOMAIN-CONTAINING PROTEIN 36-RELATED"/>
    <property type="match status" value="1"/>
</dbReference>
<comment type="caution">
    <text evidence="2">The sequence shown here is derived from an EMBL/GenBank/DDBJ whole genome shotgun (WGS) entry which is preliminary data.</text>
</comment>
<dbReference type="InterPro" id="IPR011333">
    <property type="entry name" value="SKP1/BTB/POZ_sf"/>
</dbReference>
<evidence type="ECO:0000259" key="1">
    <source>
        <dbReference type="PROSITE" id="PS50097"/>
    </source>
</evidence>
<evidence type="ECO:0000313" key="3">
    <source>
        <dbReference type="Proteomes" id="UP001432027"/>
    </source>
</evidence>
<dbReference type="CDD" id="cd18186">
    <property type="entry name" value="BTB_POZ_ZBTB_KLHL-like"/>
    <property type="match status" value="1"/>
</dbReference>
<evidence type="ECO:0000313" key="2">
    <source>
        <dbReference type="EMBL" id="GMT01667.1"/>
    </source>
</evidence>
<dbReference type="Proteomes" id="UP001432027">
    <property type="component" value="Unassembled WGS sequence"/>
</dbReference>
<gene>
    <name evidence="2" type="ORF">PENTCL1PPCAC_23841</name>
</gene>
<proteinExistence type="predicted"/>
<feature type="non-terminal residue" evidence="2">
    <location>
        <position position="158"/>
    </location>
</feature>
<dbReference type="AlphaFoldDB" id="A0AAV5U580"/>
<sequence>KARVSKDQSNKLFIGLHTMIYQSTLWNIVTLSEYILVNSDHSKNVIKKTNPSTFGPNDDYWGKYLLEWNELMDKDKGFIKDDKINVEIHFSVTNMKGIRKTPRIDFTDPNDPTRDVSLVINGEKIHVNKAYLALHSPFFKAMFYENFKEKNKSEIELK</sequence>
<dbReference type="InterPro" id="IPR002083">
    <property type="entry name" value="MATH/TRAF_dom"/>
</dbReference>
<dbReference type="InterPro" id="IPR000210">
    <property type="entry name" value="BTB/POZ_dom"/>
</dbReference>
<dbReference type="EMBL" id="BTSX01000005">
    <property type="protein sequence ID" value="GMT01667.1"/>
    <property type="molecule type" value="Genomic_DNA"/>
</dbReference>
<dbReference type="InterPro" id="IPR008974">
    <property type="entry name" value="TRAF-like"/>
</dbReference>
<accession>A0AAV5U580</accession>